<dbReference type="EMBL" id="CAAE01006066">
    <property type="protein sequence ID" value="CAF88956.1"/>
    <property type="molecule type" value="Genomic_DNA"/>
</dbReference>
<gene>
    <name evidence="1" type="ORF">GSTENG00002646001</name>
</gene>
<dbReference type="AlphaFoldDB" id="Q4TDS6"/>
<feature type="non-terminal residue" evidence="1">
    <location>
        <position position="1"/>
    </location>
</feature>
<protein>
    <submittedName>
        <fullName evidence="1">(spotted green pufferfish) hypothetical protein</fullName>
    </submittedName>
</protein>
<reference evidence="1" key="2">
    <citation type="submission" date="2004-02" db="EMBL/GenBank/DDBJ databases">
        <authorList>
            <consortium name="Genoscope"/>
            <consortium name="Whitehead Institute Centre for Genome Research"/>
        </authorList>
    </citation>
    <scope>NUCLEOTIDE SEQUENCE</scope>
</reference>
<dbReference type="KEGG" id="tng:GSTEN00002646G001"/>
<accession>Q4TDS6</accession>
<proteinExistence type="predicted"/>
<sequence length="58" mass="6212">PVSSEDLKKNQKAASSVDLTKTDSLRKNSQDGRCVCGSVNVCADTFGCFWLTCSSPLL</sequence>
<reference evidence="1" key="1">
    <citation type="journal article" date="2004" name="Nature">
        <title>Genome duplication in the teleost fish Tetraodon nigroviridis reveals the early vertebrate proto-karyotype.</title>
        <authorList>
            <person name="Jaillon O."/>
            <person name="Aury J.-M."/>
            <person name="Brunet F."/>
            <person name="Petit J.-L."/>
            <person name="Stange-Thomann N."/>
            <person name="Mauceli E."/>
            <person name="Bouneau L."/>
            <person name="Fischer C."/>
            <person name="Ozouf-Costaz C."/>
            <person name="Bernot A."/>
            <person name="Nicaud S."/>
            <person name="Jaffe D."/>
            <person name="Fisher S."/>
            <person name="Lutfalla G."/>
            <person name="Dossat C."/>
            <person name="Segurens B."/>
            <person name="Dasilva C."/>
            <person name="Salanoubat M."/>
            <person name="Levy M."/>
            <person name="Boudet N."/>
            <person name="Castellano S."/>
            <person name="Anthouard V."/>
            <person name="Jubin C."/>
            <person name="Castelli V."/>
            <person name="Katinka M."/>
            <person name="Vacherie B."/>
            <person name="Biemont C."/>
            <person name="Skalli Z."/>
            <person name="Cattolico L."/>
            <person name="Poulain J."/>
            <person name="De Berardinis V."/>
            <person name="Cruaud C."/>
            <person name="Duprat S."/>
            <person name="Brottier P."/>
            <person name="Coutanceau J.-P."/>
            <person name="Gouzy J."/>
            <person name="Parra G."/>
            <person name="Lardier G."/>
            <person name="Chapple C."/>
            <person name="McKernan K.J."/>
            <person name="McEwan P."/>
            <person name="Bosak S."/>
            <person name="Kellis M."/>
            <person name="Volff J.-N."/>
            <person name="Guigo R."/>
            <person name="Zody M.C."/>
            <person name="Mesirov J."/>
            <person name="Lindblad-Toh K."/>
            <person name="Birren B."/>
            <person name="Nusbaum C."/>
            <person name="Kahn D."/>
            <person name="Robinson-Rechavi M."/>
            <person name="Laudet V."/>
            <person name="Schachter V."/>
            <person name="Quetier F."/>
            <person name="Saurin W."/>
            <person name="Scarpelli C."/>
            <person name="Wincker P."/>
            <person name="Lander E.S."/>
            <person name="Weissenbach J."/>
            <person name="Roest Crollius H."/>
        </authorList>
    </citation>
    <scope>NUCLEOTIDE SEQUENCE [LARGE SCALE GENOMIC DNA]</scope>
</reference>
<name>Q4TDS6_TETNG</name>
<organism evidence="1">
    <name type="scientific">Tetraodon nigroviridis</name>
    <name type="common">Spotted green pufferfish</name>
    <name type="synonym">Chelonodon nigroviridis</name>
    <dbReference type="NCBI Taxonomy" id="99883"/>
    <lineage>
        <taxon>Eukaryota</taxon>
        <taxon>Metazoa</taxon>
        <taxon>Chordata</taxon>
        <taxon>Craniata</taxon>
        <taxon>Vertebrata</taxon>
        <taxon>Euteleostomi</taxon>
        <taxon>Actinopterygii</taxon>
        <taxon>Neopterygii</taxon>
        <taxon>Teleostei</taxon>
        <taxon>Neoteleostei</taxon>
        <taxon>Acanthomorphata</taxon>
        <taxon>Eupercaria</taxon>
        <taxon>Tetraodontiformes</taxon>
        <taxon>Tetradontoidea</taxon>
        <taxon>Tetraodontidae</taxon>
        <taxon>Tetraodon</taxon>
    </lineage>
</organism>
<comment type="caution">
    <text evidence="1">The sequence shown here is derived from an EMBL/GenBank/DDBJ whole genome shotgun (WGS) entry which is preliminary data.</text>
</comment>
<evidence type="ECO:0000313" key="1">
    <source>
        <dbReference type="EMBL" id="CAF88956.1"/>
    </source>
</evidence>